<name>A0A518HQW2_9BACT</name>
<dbReference type="EMBL" id="CP037423">
    <property type="protein sequence ID" value="QDV43229.1"/>
    <property type="molecule type" value="Genomic_DNA"/>
</dbReference>
<protein>
    <submittedName>
        <fullName evidence="1">Uncharacterized protein</fullName>
    </submittedName>
</protein>
<evidence type="ECO:0000313" key="2">
    <source>
        <dbReference type="Proteomes" id="UP000319004"/>
    </source>
</evidence>
<gene>
    <name evidence="1" type="ORF">Enr13x_30840</name>
</gene>
<accession>A0A518HQW2</accession>
<sequence length="125" mass="14194">MHPYEASYLLWRLSGAYAQAFCDHHISYEHFVNHPKQSLGDLGRKLGVNDLDSAESIASIDARSVNRWRSYDDGVWFREREAFVDKLLENCMELPPLVSDFAREVTAGYAATDTRAPIAAERSTQ</sequence>
<reference evidence="1 2" key="1">
    <citation type="submission" date="2019-03" db="EMBL/GenBank/DDBJ databases">
        <title>Deep-cultivation of Planctomycetes and their phenomic and genomic characterization uncovers novel biology.</title>
        <authorList>
            <person name="Wiegand S."/>
            <person name="Jogler M."/>
            <person name="Boedeker C."/>
            <person name="Pinto D."/>
            <person name="Vollmers J."/>
            <person name="Rivas-Marin E."/>
            <person name="Kohn T."/>
            <person name="Peeters S.H."/>
            <person name="Heuer A."/>
            <person name="Rast P."/>
            <person name="Oberbeckmann S."/>
            <person name="Bunk B."/>
            <person name="Jeske O."/>
            <person name="Meyerdierks A."/>
            <person name="Storesund J.E."/>
            <person name="Kallscheuer N."/>
            <person name="Luecker S."/>
            <person name="Lage O.M."/>
            <person name="Pohl T."/>
            <person name="Merkel B.J."/>
            <person name="Hornburger P."/>
            <person name="Mueller R.-W."/>
            <person name="Bruemmer F."/>
            <person name="Labrenz M."/>
            <person name="Spormann A.M."/>
            <person name="Op den Camp H."/>
            <person name="Overmann J."/>
            <person name="Amann R."/>
            <person name="Jetten M.S.M."/>
            <person name="Mascher T."/>
            <person name="Medema M.H."/>
            <person name="Devos D.P."/>
            <person name="Kaster A.-K."/>
            <person name="Ovreas L."/>
            <person name="Rohde M."/>
            <person name="Galperin M.Y."/>
            <person name="Jogler C."/>
        </authorList>
    </citation>
    <scope>NUCLEOTIDE SEQUENCE [LARGE SCALE GENOMIC DNA]</scope>
    <source>
        <strain evidence="1 2">Enr13</strain>
    </source>
</reference>
<keyword evidence="2" id="KW-1185">Reference proteome</keyword>
<dbReference type="Proteomes" id="UP000319004">
    <property type="component" value="Chromosome"/>
</dbReference>
<proteinExistence type="predicted"/>
<organism evidence="1 2">
    <name type="scientific">Stieleria neptunia</name>
    <dbReference type="NCBI Taxonomy" id="2527979"/>
    <lineage>
        <taxon>Bacteria</taxon>
        <taxon>Pseudomonadati</taxon>
        <taxon>Planctomycetota</taxon>
        <taxon>Planctomycetia</taxon>
        <taxon>Pirellulales</taxon>
        <taxon>Pirellulaceae</taxon>
        <taxon>Stieleria</taxon>
    </lineage>
</organism>
<dbReference type="InterPro" id="IPR027417">
    <property type="entry name" value="P-loop_NTPase"/>
</dbReference>
<dbReference type="Gene3D" id="3.40.50.300">
    <property type="entry name" value="P-loop containing nucleotide triphosphate hydrolases"/>
    <property type="match status" value="1"/>
</dbReference>
<dbReference type="AlphaFoldDB" id="A0A518HQW2"/>
<dbReference type="KEGG" id="snep:Enr13x_30840"/>
<evidence type="ECO:0000313" key="1">
    <source>
        <dbReference type="EMBL" id="QDV43229.1"/>
    </source>
</evidence>